<evidence type="ECO:0000313" key="4">
    <source>
        <dbReference type="Proteomes" id="UP001595607"/>
    </source>
</evidence>
<dbReference type="InterPro" id="IPR005151">
    <property type="entry name" value="Tail-specific_protease"/>
</dbReference>
<dbReference type="EMBL" id="JBHRVA010000002">
    <property type="protein sequence ID" value="MFC3302302.1"/>
    <property type="molecule type" value="Genomic_DNA"/>
</dbReference>
<name>A0ABV7MBM2_9PROT</name>
<dbReference type="Pfam" id="PF03572">
    <property type="entry name" value="Peptidase_S41"/>
    <property type="match status" value="1"/>
</dbReference>
<dbReference type="PANTHER" id="PTHR32060:SF30">
    <property type="entry name" value="CARBOXY-TERMINAL PROCESSING PROTEASE CTPA"/>
    <property type="match status" value="1"/>
</dbReference>
<dbReference type="InterPro" id="IPR036034">
    <property type="entry name" value="PDZ_sf"/>
</dbReference>
<dbReference type="EC" id="3.4.-.-" evidence="3"/>
<proteinExistence type="predicted"/>
<dbReference type="SUPFAM" id="SSF52096">
    <property type="entry name" value="ClpP/crotonase"/>
    <property type="match status" value="1"/>
</dbReference>
<feature type="domain" description="Tail specific protease" evidence="2">
    <location>
        <begin position="66"/>
        <end position="271"/>
    </location>
</feature>
<feature type="chain" id="PRO_5045848690" evidence="1">
    <location>
        <begin position="20"/>
        <end position="283"/>
    </location>
</feature>
<dbReference type="InterPro" id="IPR029045">
    <property type="entry name" value="ClpP/crotonase-like_dom_sf"/>
</dbReference>
<dbReference type="CDD" id="cd06567">
    <property type="entry name" value="Peptidase_S41"/>
    <property type="match status" value="1"/>
</dbReference>
<evidence type="ECO:0000256" key="1">
    <source>
        <dbReference type="SAM" id="SignalP"/>
    </source>
</evidence>
<dbReference type="RefSeq" id="WP_189570433.1">
    <property type="nucleotide sequence ID" value="NZ_BMXU01000001.1"/>
</dbReference>
<sequence length="283" mass="29818">MIRLLAAALALAACATTSAPEPHPAAPTSTTADKIHKIAVRQAYPAFEPDEVTLNALNDQGTTEISEILTALGLNDRIEYVTYASMEQRAKEQPDTQNTELSLDGTIATITPGPFNAQSPATIKAKVAKALDQGAEHLIIDLRDHQGGLLDSAISIANFFVSGGPLGSYRSRERADPRIYIAELGDILDGKPIAVLINEKTATGAEFVALALRSRRDALLVGKTSFGEAGIKTVRPLGLEGDILLIRTGELLGPGGESWQGSGLTPDIESDDAATAARAALLR</sequence>
<accession>A0ABV7MBM2</accession>
<keyword evidence="4" id="KW-1185">Reference proteome</keyword>
<dbReference type="SMART" id="SM00245">
    <property type="entry name" value="TSPc"/>
    <property type="match status" value="1"/>
</dbReference>
<reference evidence="4" key="1">
    <citation type="journal article" date="2019" name="Int. J. Syst. Evol. Microbiol.">
        <title>The Global Catalogue of Microorganisms (GCM) 10K type strain sequencing project: providing services to taxonomists for standard genome sequencing and annotation.</title>
        <authorList>
            <consortium name="The Broad Institute Genomics Platform"/>
            <consortium name="The Broad Institute Genome Sequencing Center for Infectious Disease"/>
            <person name="Wu L."/>
            <person name="Ma J."/>
        </authorList>
    </citation>
    <scope>NUCLEOTIDE SEQUENCE [LARGE SCALE GENOMIC DNA]</scope>
    <source>
        <strain evidence="4">KCTC 22245</strain>
    </source>
</reference>
<keyword evidence="3" id="KW-0378">Hydrolase</keyword>
<comment type="caution">
    <text evidence="3">The sequence shown here is derived from an EMBL/GenBank/DDBJ whole genome shotgun (WGS) entry which is preliminary data.</text>
</comment>
<evidence type="ECO:0000259" key="2">
    <source>
        <dbReference type="SMART" id="SM00245"/>
    </source>
</evidence>
<keyword evidence="1" id="KW-0732">Signal</keyword>
<evidence type="ECO:0000313" key="3">
    <source>
        <dbReference type="EMBL" id="MFC3302302.1"/>
    </source>
</evidence>
<gene>
    <name evidence="3" type="ORF">ACFONP_06105</name>
</gene>
<organism evidence="3 4">
    <name type="scientific">Parvularcula lutaonensis</name>
    <dbReference type="NCBI Taxonomy" id="491923"/>
    <lineage>
        <taxon>Bacteria</taxon>
        <taxon>Pseudomonadati</taxon>
        <taxon>Pseudomonadota</taxon>
        <taxon>Alphaproteobacteria</taxon>
        <taxon>Parvularculales</taxon>
        <taxon>Parvularculaceae</taxon>
        <taxon>Parvularcula</taxon>
    </lineage>
</organism>
<protein>
    <submittedName>
        <fullName evidence="3">S41 family peptidase</fullName>
        <ecNumber evidence="3">3.4.-.-</ecNumber>
    </submittedName>
</protein>
<dbReference type="Gene3D" id="3.90.226.10">
    <property type="entry name" value="2-enoyl-CoA Hydratase, Chain A, domain 1"/>
    <property type="match status" value="1"/>
</dbReference>
<dbReference type="Gene3D" id="2.30.42.10">
    <property type="match status" value="1"/>
</dbReference>
<feature type="signal peptide" evidence="1">
    <location>
        <begin position="1"/>
        <end position="19"/>
    </location>
</feature>
<dbReference type="Proteomes" id="UP001595607">
    <property type="component" value="Unassembled WGS sequence"/>
</dbReference>
<dbReference type="GO" id="GO:0016787">
    <property type="term" value="F:hydrolase activity"/>
    <property type="evidence" value="ECO:0007669"/>
    <property type="project" value="UniProtKB-KW"/>
</dbReference>
<dbReference type="Gene3D" id="3.30.750.44">
    <property type="match status" value="1"/>
</dbReference>
<dbReference type="PANTHER" id="PTHR32060">
    <property type="entry name" value="TAIL-SPECIFIC PROTEASE"/>
    <property type="match status" value="1"/>
</dbReference>